<dbReference type="AlphaFoldDB" id="A0A1F5ZLK3"/>
<dbReference type="InterPro" id="IPR003675">
    <property type="entry name" value="Rce1/LyrA-like_dom"/>
</dbReference>
<feature type="transmembrane region" description="Helical" evidence="1">
    <location>
        <begin position="173"/>
        <end position="191"/>
    </location>
</feature>
<dbReference type="Proteomes" id="UP000176923">
    <property type="component" value="Unassembled WGS sequence"/>
</dbReference>
<organism evidence="3 4">
    <name type="scientific">Candidatus Gottesmanbacteria bacterium RIFCSPHIGHO2_02_FULL_39_11</name>
    <dbReference type="NCBI Taxonomy" id="1798382"/>
    <lineage>
        <taxon>Bacteria</taxon>
        <taxon>Candidatus Gottesmaniibacteriota</taxon>
    </lineage>
</organism>
<feature type="transmembrane region" description="Helical" evidence="1">
    <location>
        <begin position="196"/>
        <end position="213"/>
    </location>
</feature>
<keyword evidence="1" id="KW-1133">Transmembrane helix</keyword>
<reference evidence="3 4" key="1">
    <citation type="journal article" date="2016" name="Nat. Commun.">
        <title>Thousands of microbial genomes shed light on interconnected biogeochemical processes in an aquifer system.</title>
        <authorList>
            <person name="Anantharaman K."/>
            <person name="Brown C.T."/>
            <person name="Hug L.A."/>
            <person name="Sharon I."/>
            <person name="Castelle C.J."/>
            <person name="Probst A.J."/>
            <person name="Thomas B.C."/>
            <person name="Singh A."/>
            <person name="Wilkins M.J."/>
            <person name="Karaoz U."/>
            <person name="Brodie E.L."/>
            <person name="Williams K.H."/>
            <person name="Hubbard S.S."/>
            <person name="Banfield J.F."/>
        </authorList>
    </citation>
    <scope>NUCLEOTIDE SEQUENCE [LARGE SCALE GENOMIC DNA]</scope>
</reference>
<keyword evidence="1" id="KW-0472">Membrane</keyword>
<dbReference type="GO" id="GO:0080120">
    <property type="term" value="P:CAAX-box protein maturation"/>
    <property type="evidence" value="ECO:0007669"/>
    <property type="project" value="UniProtKB-ARBA"/>
</dbReference>
<dbReference type="STRING" id="1798382.A3D77_00590"/>
<evidence type="ECO:0000259" key="2">
    <source>
        <dbReference type="Pfam" id="PF02517"/>
    </source>
</evidence>
<dbReference type="Pfam" id="PF02517">
    <property type="entry name" value="Rce1-like"/>
    <property type="match status" value="1"/>
</dbReference>
<sequence>MRRQVFLVWLFVFLIWTFYRIFVSQSEFVDEVIAKPLFFLFPVILVVVGIEKKPLSEIGFRFTLKSVVTDIFIATLIGSIFVIEAILVNRIKYGELSFSVLPVVKATGGLLPFSLITLSTVASEEILSRGYIFNRLLQAGESEIRSTVITTVLFILLHLPIFFTKLQFIDSTFYVYLFSLTVLSITACFFSRNRSFLLPILIHFFWSITVSLYL</sequence>
<dbReference type="EMBL" id="MFJL01000039">
    <property type="protein sequence ID" value="OGG13204.1"/>
    <property type="molecule type" value="Genomic_DNA"/>
</dbReference>
<protein>
    <recommendedName>
        <fullName evidence="2">CAAX prenyl protease 2/Lysostaphin resistance protein A-like domain-containing protein</fullName>
    </recommendedName>
</protein>
<feature type="transmembrane region" description="Helical" evidence="1">
    <location>
        <begin position="144"/>
        <end position="161"/>
    </location>
</feature>
<dbReference type="GO" id="GO:0004175">
    <property type="term" value="F:endopeptidase activity"/>
    <property type="evidence" value="ECO:0007669"/>
    <property type="project" value="UniProtKB-ARBA"/>
</dbReference>
<evidence type="ECO:0000313" key="4">
    <source>
        <dbReference type="Proteomes" id="UP000176923"/>
    </source>
</evidence>
<evidence type="ECO:0000313" key="3">
    <source>
        <dbReference type="EMBL" id="OGG13204.1"/>
    </source>
</evidence>
<keyword evidence="1" id="KW-0812">Transmembrane</keyword>
<feature type="transmembrane region" description="Helical" evidence="1">
    <location>
        <begin position="103"/>
        <end position="123"/>
    </location>
</feature>
<gene>
    <name evidence="3" type="ORF">A3D77_00590</name>
</gene>
<evidence type="ECO:0000256" key="1">
    <source>
        <dbReference type="SAM" id="Phobius"/>
    </source>
</evidence>
<feature type="transmembrane region" description="Helical" evidence="1">
    <location>
        <begin position="7"/>
        <end position="26"/>
    </location>
</feature>
<comment type="caution">
    <text evidence="3">The sequence shown here is derived from an EMBL/GenBank/DDBJ whole genome shotgun (WGS) entry which is preliminary data.</text>
</comment>
<feature type="transmembrane region" description="Helical" evidence="1">
    <location>
        <begin position="32"/>
        <end position="50"/>
    </location>
</feature>
<name>A0A1F5ZLK3_9BACT</name>
<accession>A0A1F5ZLK3</accession>
<feature type="transmembrane region" description="Helical" evidence="1">
    <location>
        <begin position="71"/>
        <end position="91"/>
    </location>
</feature>
<proteinExistence type="predicted"/>
<feature type="domain" description="CAAX prenyl protease 2/Lysostaphin resistance protein A-like" evidence="2">
    <location>
        <begin position="111"/>
        <end position="208"/>
    </location>
</feature>